<protein>
    <submittedName>
        <fullName evidence="1">Uncharacterized protein</fullName>
    </submittedName>
</protein>
<dbReference type="EMBL" id="GBRH01207753">
    <property type="protein sequence ID" value="JAD90142.1"/>
    <property type="molecule type" value="Transcribed_RNA"/>
</dbReference>
<evidence type="ECO:0000313" key="1">
    <source>
        <dbReference type="EMBL" id="JAD90142.1"/>
    </source>
</evidence>
<accession>A0A0A9E2F4</accession>
<sequence length="35" mass="4000">MKEIFVSLEALLTCTQKMVLLEVPIQCSALYRSQI</sequence>
<name>A0A0A9E2F4_ARUDO</name>
<proteinExistence type="predicted"/>
<reference evidence="1" key="2">
    <citation type="journal article" date="2015" name="Data Brief">
        <title>Shoot transcriptome of the giant reed, Arundo donax.</title>
        <authorList>
            <person name="Barrero R.A."/>
            <person name="Guerrero F.D."/>
            <person name="Moolhuijzen P."/>
            <person name="Goolsby J.A."/>
            <person name="Tidwell J."/>
            <person name="Bellgard S.E."/>
            <person name="Bellgard M.I."/>
        </authorList>
    </citation>
    <scope>NUCLEOTIDE SEQUENCE</scope>
    <source>
        <tissue evidence="1">Shoot tissue taken approximately 20 cm above the soil surface</tissue>
    </source>
</reference>
<dbReference type="AlphaFoldDB" id="A0A0A9E2F4"/>
<organism evidence="1">
    <name type="scientific">Arundo donax</name>
    <name type="common">Giant reed</name>
    <name type="synonym">Donax arundinaceus</name>
    <dbReference type="NCBI Taxonomy" id="35708"/>
    <lineage>
        <taxon>Eukaryota</taxon>
        <taxon>Viridiplantae</taxon>
        <taxon>Streptophyta</taxon>
        <taxon>Embryophyta</taxon>
        <taxon>Tracheophyta</taxon>
        <taxon>Spermatophyta</taxon>
        <taxon>Magnoliopsida</taxon>
        <taxon>Liliopsida</taxon>
        <taxon>Poales</taxon>
        <taxon>Poaceae</taxon>
        <taxon>PACMAD clade</taxon>
        <taxon>Arundinoideae</taxon>
        <taxon>Arundineae</taxon>
        <taxon>Arundo</taxon>
    </lineage>
</organism>
<reference evidence="1" key="1">
    <citation type="submission" date="2014-09" db="EMBL/GenBank/DDBJ databases">
        <authorList>
            <person name="Magalhaes I.L.F."/>
            <person name="Oliveira U."/>
            <person name="Santos F.R."/>
            <person name="Vidigal T.H.D.A."/>
            <person name="Brescovit A.D."/>
            <person name="Santos A.J."/>
        </authorList>
    </citation>
    <scope>NUCLEOTIDE SEQUENCE</scope>
    <source>
        <tissue evidence="1">Shoot tissue taken approximately 20 cm above the soil surface</tissue>
    </source>
</reference>